<proteinExistence type="predicted"/>
<dbReference type="EMBL" id="CAJVPT010033184">
    <property type="protein sequence ID" value="CAG8704025.1"/>
    <property type="molecule type" value="Genomic_DNA"/>
</dbReference>
<feature type="non-terminal residue" evidence="1">
    <location>
        <position position="1"/>
    </location>
</feature>
<dbReference type="Proteomes" id="UP000789525">
    <property type="component" value="Unassembled WGS sequence"/>
</dbReference>
<gene>
    <name evidence="1" type="ORF">ACOLOM_LOCUS10375</name>
</gene>
<reference evidence="1" key="1">
    <citation type="submission" date="2021-06" db="EMBL/GenBank/DDBJ databases">
        <authorList>
            <person name="Kallberg Y."/>
            <person name="Tangrot J."/>
            <person name="Rosling A."/>
        </authorList>
    </citation>
    <scope>NUCLEOTIDE SEQUENCE</scope>
    <source>
        <strain evidence="1">CL356</strain>
    </source>
</reference>
<accession>A0ACA9PEA0</accession>
<evidence type="ECO:0000313" key="1">
    <source>
        <dbReference type="EMBL" id="CAG8704025.1"/>
    </source>
</evidence>
<evidence type="ECO:0000313" key="2">
    <source>
        <dbReference type="Proteomes" id="UP000789525"/>
    </source>
</evidence>
<name>A0ACA9PEA0_9GLOM</name>
<protein>
    <submittedName>
        <fullName evidence="1">1875_t:CDS:1</fullName>
    </submittedName>
</protein>
<comment type="caution">
    <text evidence="1">The sequence shown here is derived from an EMBL/GenBank/DDBJ whole genome shotgun (WGS) entry which is preliminary data.</text>
</comment>
<organism evidence="1 2">
    <name type="scientific">Acaulospora colombiana</name>
    <dbReference type="NCBI Taxonomy" id="27376"/>
    <lineage>
        <taxon>Eukaryota</taxon>
        <taxon>Fungi</taxon>
        <taxon>Fungi incertae sedis</taxon>
        <taxon>Mucoromycota</taxon>
        <taxon>Glomeromycotina</taxon>
        <taxon>Glomeromycetes</taxon>
        <taxon>Diversisporales</taxon>
        <taxon>Acaulosporaceae</taxon>
        <taxon>Acaulospora</taxon>
    </lineage>
</organism>
<keyword evidence="2" id="KW-1185">Reference proteome</keyword>
<sequence>NWRRSKRFPRSKEGKVISPSGSQDIDFLFQADLGIAMNMSGSDVSKEAANMILLGK</sequence>